<evidence type="ECO:0000313" key="3">
    <source>
        <dbReference type="Proteomes" id="UP000320176"/>
    </source>
</evidence>
<keyword evidence="1" id="KW-1133">Transmembrane helix</keyword>
<sequence length="205" mass="22993">MDSNCNLSGSNCQVLPGRRPEPLAVGAPIGGNETNVWHKYVKRRALVRFMSHESTRVSRLTLAILRTSLDWFIAFGGDLLFRRIGMIAVAVILFCSWGVFRSDFAPSVCANPANTESRLQSRGPNQPESFSILQARSGKPNGGGRVFGNVGREQCAESRIRILPRTAFDVEPFRYRNLFDTEIFSTLKICVHSTPHFKFPLIRIH</sequence>
<evidence type="ECO:0000313" key="2">
    <source>
        <dbReference type="EMBL" id="TWT92710.1"/>
    </source>
</evidence>
<dbReference type="AlphaFoldDB" id="A0A5C6A059"/>
<evidence type="ECO:0000256" key="1">
    <source>
        <dbReference type="SAM" id="Phobius"/>
    </source>
</evidence>
<protein>
    <submittedName>
        <fullName evidence="2">Uncharacterized protein</fullName>
    </submittedName>
</protein>
<keyword evidence="3" id="KW-1185">Reference proteome</keyword>
<organism evidence="2 3">
    <name type="scientific">Stieleria varia</name>
    <dbReference type="NCBI Taxonomy" id="2528005"/>
    <lineage>
        <taxon>Bacteria</taxon>
        <taxon>Pseudomonadati</taxon>
        <taxon>Planctomycetota</taxon>
        <taxon>Planctomycetia</taxon>
        <taxon>Pirellulales</taxon>
        <taxon>Pirellulaceae</taxon>
        <taxon>Stieleria</taxon>
    </lineage>
</organism>
<gene>
    <name evidence="2" type="ORF">Pla52n_60750</name>
</gene>
<proteinExistence type="predicted"/>
<reference evidence="2 3" key="1">
    <citation type="submission" date="2019-02" db="EMBL/GenBank/DDBJ databases">
        <title>Deep-cultivation of Planctomycetes and their phenomic and genomic characterization uncovers novel biology.</title>
        <authorList>
            <person name="Wiegand S."/>
            <person name="Jogler M."/>
            <person name="Boedeker C."/>
            <person name="Pinto D."/>
            <person name="Vollmers J."/>
            <person name="Rivas-Marin E."/>
            <person name="Kohn T."/>
            <person name="Peeters S.H."/>
            <person name="Heuer A."/>
            <person name="Rast P."/>
            <person name="Oberbeckmann S."/>
            <person name="Bunk B."/>
            <person name="Jeske O."/>
            <person name="Meyerdierks A."/>
            <person name="Storesund J.E."/>
            <person name="Kallscheuer N."/>
            <person name="Luecker S."/>
            <person name="Lage O.M."/>
            <person name="Pohl T."/>
            <person name="Merkel B.J."/>
            <person name="Hornburger P."/>
            <person name="Mueller R.-W."/>
            <person name="Bruemmer F."/>
            <person name="Labrenz M."/>
            <person name="Spormann A.M."/>
            <person name="Op Den Camp H."/>
            <person name="Overmann J."/>
            <person name="Amann R."/>
            <person name="Jetten M.S.M."/>
            <person name="Mascher T."/>
            <person name="Medema M.H."/>
            <person name="Devos D.P."/>
            <person name="Kaster A.-K."/>
            <person name="Ovreas L."/>
            <person name="Rohde M."/>
            <person name="Galperin M.Y."/>
            <person name="Jogler C."/>
        </authorList>
    </citation>
    <scope>NUCLEOTIDE SEQUENCE [LARGE SCALE GENOMIC DNA]</scope>
    <source>
        <strain evidence="2 3">Pla52n</strain>
    </source>
</reference>
<dbReference type="EMBL" id="SJPN01000010">
    <property type="protein sequence ID" value="TWT92710.1"/>
    <property type="molecule type" value="Genomic_DNA"/>
</dbReference>
<name>A0A5C6A059_9BACT</name>
<dbReference type="Proteomes" id="UP000320176">
    <property type="component" value="Unassembled WGS sequence"/>
</dbReference>
<comment type="caution">
    <text evidence="2">The sequence shown here is derived from an EMBL/GenBank/DDBJ whole genome shotgun (WGS) entry which is preliminary data.</text>
</comment>
<feature type="transmembrane region" description="Helical" evidence="1">
    <location>
        <begin position="80"/>
        <end position="100"/>
    </location>
</feature>
<keyword evidence="1" id="KW-0812">Transmembrane</keyword>
<keyword evidence="1" id="KW-0472">Membrane</keyword>
<accession>A0A5C6A059</accession>